<evidence type="ECO:0000313" key="3">
    <source>
        <dbReference type="Proteomes" id="UP001159363"/>
    </source>
</evidence>
<feature type="domain" description="PiggyBac transposable element-derived protein" evidence="1">
    <location>
        <begin position="79"/>
        <end position="193"/>
    </location>
</feature>
<dbReference type="EMBL" id="JARBHB010000001">
    <property type="protein sequence ID" value="KAJ8895426.1"/>
    <property type="molecule type" value="Genomic_DNA"/>
</dbReference>
<proteinExistence type="predicted"/>
<comment type="caution">
    <text evidence="2">The sequence shown here is derived from an EMBL/GenBank/DDBJ whole genome shotgun (WGS) entry which is preliminary data.</text>
</comment>
<evidence type="ECO:0000313" key="2">
    <source>
        <dbReference type="EMBL" id="KAJ8895426.1"/>
    </source>
</evidence>
<dbReference type="Proteomes" id="UP001159363">
    <property type="component" value="Chromosome 1"/>
</dbReference>
<sequence length="206" mass="23880">MRWSSQMMTTELHIKTINLKVKETTMNMDLMRQKGKMMKQRITYHLGEIKHKIWLQKQKRQVLERETYDKDDFERLSVVPKTKNVSFDEQMVPFWGCIPCRQIIKSKPNHYGMKIFVAATSDGLLARGPIVEEDYLQCLGVGGKAVIRLTRNLPTGVSIYVDRFFTSMHLLDLLHSKAHCTGTGTVQLVRIPRNTKLKTDKELEKG</sequence>
<reference evidence="2 3" key="1">
    <citation type="submission" date="2023-02" db="EMBL/GenBank/DDBJ databases">
        <title>LHISI_Scaffold_Assembly.</title>
        <authorList>
            <person name="Stuart O.P."/>
            <person name="Cleave R."/>
            <person name="Magrath M.J.L."/>
            <person name="Mikheyev A.S."/>
        </authorList>
    </citation>
    <scope>NUCLEOTIDE SEQUENCE [LARGE SCALE GENOMIC DNA]</scope>
    <source>
        <strain evidence="2">Daus_M_001</strain>
        <tissue evidence="2">Leg muscle</tissue>
    </source>
</reference>
<accession>A0ABQ9IFM5</accession>
<dbReference type="PANTHER" id="PTHR47272">
    <property type="entry name" value="DDE_TNP_1_7 DOMAIN-CONTAINING PROTEIN"/>
    <property type="match status" value="1"/>
</dbReference>
<name>A0ABQ9IFM5_9NEOP</name>
<keyword evidence="3" id="KW-1185">Reference proteome</keyword>
<protein>
    <recommendedName>
        <fullName evidence="1">PiggyBac transposable element-derived protein domain-containing protein</fullName>
    </recommendedName>
</protein>
<evidence type="ECO:0000259" key="1">
    <source>
        <dbReference type="Pfam" id="PF13843"/>
    </source>
</evidence>
<dbReference type="PANTHER" id="PTHR47272:SF1">
    <property type="entry name" value="PIGGYBAC TRANSPOSABLE ELEMENT-DERIVED PROTEIN 3-LIKE"/>
    <property type="match status" value="1"/>
</dbReference>
<dbReference type="InterPro" id="IPR029526">
    <property type="entry name" value="PGBD"/>
</dbReference>
<organism evidence="2 3">
    <name type="scientific">Dryococelus australis</name>
    <dbReference type="NCBI Taxonomy" id="614101"/>
    <lineage>
        <taxon>Eukaryota</taxon>
        <taxon>Metazoa</taxon>
        <taxon>Ecdysozoa</taxon>
        <taxon>Arthropoda</taxon>
        <taxon>Hexapoda</taxon>
        <taxon>Insecta</taxon>
        <taxon>Pterygota</taxon>
        <taxon>Neoptera</taxon>
        <taxon>Polyneoptera</taxon>
        <taxon>Phasmatodea</taxon>
        <taxon>Verophasmatodea</taxon>
        <taxon>Anareolatae</taxon>
        <taxon>Phasmatidae</taxon>
        <taxon>Eurycanthinae</taxon>
        <taxon>Dryococelus</taxon>
    </lineage>
</organism>
<gene>
    <name evidence="2" type="ORF">PR048_000758</name>
</gene>
<dbReference type="Pfam" id="PF13843">
    <property type="entry name" value="DDE_Tnp_1_7"/>
    <property type="match status" value="1"/>
</dbReference>